<name>A0A9X2MIB9_9FIRM</name>
<keyword evidence="1" id="KW-1133">Transmembrane helix</keyword>
<evidence type="ECO:0000313" key="4">
    <source>
        <dbReference type="Proteomes" id="UP001142078"/>
    </source>
</evidence>
<feature type="transmembrane region" description="Helical" evidence="1">
    <location>
        <begin position="182"/>
        <end position="200"/>
    </location>
</feature>
<proteinExistence type="predicted"/>
<gene>
    <name evidence="3" type="ORF">NSA23_10730</name>
</gene>
<keyword evidence="4" id="KW-1185">Reference proteome</keyword>
<dbReference type="RefSeq" id="WP_042678606.1">
    <property type="nucleotide sequence ID" value="NZ_CABKTM010000007.1"/>
</dbReference>
<evidence type="ECO:0000256" key="1">
    <source>
        <dbReference type="SAM" id="Phobius"/>
    </source>
</evidence>
<reference evidence="3" key="1">
    <citation type="submission" date="2022-07" db="EMBL/GenBank/DDBJ databases">
        <title>Enhanced cultured diversity of the mouse gut microbiota enables custom-made synthetic communities.</title>
        <authorList>
            <person name="Afrizal A."/>
        </authorList>
    </citation>
    <scope>NUCLEOTIDE SEQUENCE</scope>
    <source>
        <strain evidence="3">DSM 29482</strain>
    </source>
</reference>
<accession>A0A9X2MIB9</accession>
<dbReference type="EMBL" id="JANJZL010000007">
    <property type="protein sequence ID" value="MCR2044585.1"/>
    <property type="molecule type" value="Genomic_DNA"/>
</dbReference>
<protein>
    <submittedName>
        <fullName evidence="3">Uncharacterized protein</fullName>
    </submittedName>
</protein>
<feature type="chain" id="PRO_5040797407" evidence="2">
    <location>
        <begin position="31"/>
        <end position="280"/>
    </location>
</feature>
<keyword evidence="2" id="KW-0732">Signal</keyword>
<keyword evidence="1" id="KW-0812">Transmembrane</keyword>
<evidence type="ECO:0000256" key="2">
    <source>
        <dbReference type="SAM" id="SignalP"/>
    </source>
</evidence>
<comment type="caution">
    <text evidence="3">The sequence shown here is derived from an EMBL/GenBank/DDBJ whole genome shotgun (WGS) entry which is preliminary data.</text>
</comment>
<dbReference type="AlphaFoldDB" id="A0A9X2MIB9"/>
<sequence>MQMRRSWFIKGIACLLCLSICVLHPGMVRANDEYKHILPKENSNVVNICEENYNAKVITEFTNDFMAKYLVEENGIEYTLLYDLVNKKVTVNDKTYTLQSFQSAAEEQALTISNEVKAGKVATVVASTTNIIDILSNYKTVDTVDMGENILLSKTDNISTSSIPPKTGYLKERYVGEYKKSGVLYGLTAAALTIIAAFAFKGNVKITEQFVRSTLKSAVSAGLIASITETIHGNQYYKKYQSMHSTKPAARERRLPFASIQGHRFYGKSYTWYFWYSRPY</sequence>
<keyword evidence="1" id="KW-0472">Membrane</keyword>
<dbReference type="Proteomes" id="UP001142078">
    <property type="component" value="Unassembled WGS sequence"/>
</dbReference>
<organism evidence="3 4">
    <name type="scientific">Anaerosalibacter massiliensis</name>
    <dbReference type="NCBI Taxonomy" id="1347392"/>
    <lineage>
        <taxon>Bacteria</taxon>
        <taxon>Bacillati</taxon>
        <taxon>Bacillota</taxon>
        <taxon>Tissierellia</taxon>
        <taxon>Tissierellales</taxon>
        <taxon>Sporanaerobacteraceae</taxon>
        <taxon>Anaerosalibacter</taxon>
    </lineage>
</organism>
<feature type="signal peptide" evidence="2">
    <location>
        <begin position="1"/>
        <end position="30"/>
    </location>
</feature>
<evidence type="ECO:0000313" key="3">
    <source>
        <dbReference type="EMBL" id="MCR2044585.1"/>
    </source>
</evidence>